<dbReference type="Gene3D" id="3.10.290.10">
    <property type="entry name" value="RNA-binding S4 domain"/>
    <property type="match status" value="1"/>
</dbReference>
<evidence type="ECO:0000313" key="2">
    <source>
        <dbReference type="EMBL" id="WXL28407.1"/>
    </source>
</evidence>
<evidence type="ECO:0000256" key="1">
    <source>
        <dbReference type="PROSITE-ProRule" id="PRU00182"/>
    </source>
</evidence>
<evidence type="ECO:0000313" key="3">
    <source>
        <dbReference type="Proteomes" id="UP001460679"/>
    </source>
</evidence>
<sequence length="73" mass="8511">MLVEIIGESIKLSQLLKKMHVIETGGRAKYFIEVHEVTINGEKAFSRNQKVKPGDILWIDDRIYKIVQKQEQE</sequence>
<keyword evidence="1" id="KW-0694">RNA-binding</keyword>
<dbReference type="SUPFAM" id="SSF55174">
    <property type="entry name" value="Alpha-L RNA-binding motif"/>
    <property type="match status" value="1"/>
</dbReference>
<dbReference type="InterPro" id="IPR036986">
    <property type="entry name" value="S4_RNA-bd_sf"/>
</dbReference>
<reference evidence="2" key="1">
    <citation type="submission" date="2024-03" db="EMBL/GenBank/DDBJ databases">
        <title>Complete genome sequence of Mycoplasma gypis type strain B1/T1.</title>
        <authorList>
            <person name="Spergser J."/>
        </authorList>
    </citation>
    <scope>NUCLEOTIDE SEQUENCE [LARGE SCALE GENOMIC DNA]</scope>
    <source>
        <strain evidence="2">B1/T1</strain>
    </source>
</reference>
<dbReference type="Proteomes" id="UP001460679">
    <property type="component" value="Chromosome"/>
</dbReference>
<gene>
    <name evidence="2" type="ORF">WG616_00015</name>
</gene>
<accession>A0ABZ2RQA8</accession>
<dbReference type="CDD" id="cd00165">
    <property type="entry name" value="S4"/>
    <property type="match status" value="1"/>
</dbReference>
<dbReference type="EMBL" id="CP148066">
    <property type="protein sequence ID" value="WXL28407.1"/>
    <property type="molecule type" value="Genomic_DNA"/>
</dbReference>
<keyword evidence="3" id="KW-1185">Reference proteome</keyword>
<dbReference type="PROSITE" id="PS50889">
    <property type="entry name" value="S4"/>
    <property type="match status" value="1"/>
</dbReference>
<proteinExistence type="predicted"/>
<protein>
    <submittedName>
        <fullName evidence="2">RNA-binding S4 domain-containing protein</fullName>
    </submittedName>
</protein>
<organism evidence="2 3">
    <name type="scientific">[Mycoplasma] gypis</name>
    <dbReference type="NCBI Taxonomy" id="92404"/>
    <lineage>
        <taxon>Bacteria</taxon>
        <taxon>Bacillati</taxon>
        <taxon>Mycoplasmatota</taxon>
        <taxon>Mycoplasmoidales</taxon>
        <taxon>Metamycoplasmataceae</taxon>
        <taxon>Metamycoplasma</taxon>
    </lineage>
</organism>
<name>A0ABZ2RQA8_9BACT</name>
<dbReference type="RefSeq" id="WP_205499488.1">
    <property type="nucleotide sequence ID" value="NZ_CP148066.1"/>
</dbReference>
<dbReference type="Pfam" id="PF13275">
    <property type="entry name" value="S4_2"/>
    <property type="match status" value="1"/>
</dbReference>